<feature type="non-terminal residue" evidence="1">
    <location>
        <position position="27"/>
    </location>
</feature>
<protein>
    <submittedName>
        <fullName evidence="1">Uncharacterized protein</fullName>
    </submittedName>
</protein>
<gene>
    <name evidence="1" type="ORF">METZ01_LOCUS77553</name>
</gene>
<organism evidence="1">
    <name type="scientific">marine metagenome</name>
    <dbReference type="NCBI Taxonomy" id="408172"/>
    <lineage>
        <taxon>unclassified sequences</taxon>
        <taxon>metagenomes</taxon>
        <taxon>ecological metagenomes</taxon>
    </lineage>
</organism>
<evidence type="ECO:0000313" key="1">
    <source>
        <dbReference type="EMBL" id="SVA24699.1"/>
    </source>
</evidence>
<sequence>MSDGAQTSPRAVQPSDIHRFWFQDCLT</sequence>
<dbReference type="EMBL" id="UINC01005972">
    <property type="protein sequence ID" value="SVA24699.1"/>
    <property type="molecule type" value="Genomic_DNA"/>
</dbReference>
<accession>A0A381U954</accession>
<proteinExistence type="predicted"/>
<reference evidence="1" key="1">
    <citation type="submission" date="2018-05" db="EMBL/GenBank/DDBJ databases">
        <authorList>
            <person name="Lanie J.A."/>
            <person name="Ng W.-L."/>
            <person name="Kazmierczak K.M."/>
            <person name="Andrzejewski T.M."/>
            <person name="Davidsen T.M."/>
            <person name="Wayne K.J."/>
            <person name="Tettelin H."/>
            <person name="Glass J.I."/>
            <person name="Rusch D."/>
            <person name="Podicherti R."/>
            <person name="Tsui H.-C.T."/>
            <person name="Winkler M.E."/>
        </authorList>
    </citation>
    <scope>NUCLEOTIDE SEQUENCE</scope>
</reference>
<dbReference type="AlphaFoldDB" id="A0A381U954"/>
<name>A0A381U954_9ZZZZ</name>